<feature type="transmembrane region" description="Helical" evidence="8">
    <location>
        <begin position="75"/>
        <end position="94"/>
    </location>
</feature>
<organism evidence="10 11">
    <name type="scientific">Hwanghaeella grinnelliae</name>
    <dbReference type="NCBI Taxonomy" id="2500179"/>
    <lineage>
        <taxon>Bacteria</taxon>
        <taxon>Pseudomonadati</taxon>
        <taxon>Pseudomonadota</taxon>
        <taxon>Alphaproteobacteria</taxon>
        <taxon>Rhodospirillales</taxon>
        <taxon>Rhodospirillaceae</taxon>
        <taxon>Hwanghaeella</taxon>
    </lineage>
</organism>
<comment type="caution">
    <text evidence="8">Lacks conserved residue(s) required for the propagation of feature annotation.</text>
</comment>
<keyword evidence="5 8" id="KW-0812">Transmembrane</keyword>
<keyword evidence="6 8" id="KW-1133">Transmembrane helix</keyword>
<protein>
    <recommendedName>
        <fullName evidence="8">Bcr/CflA family efflux transporter</fullName>
    </recommendedName>
</protein>
<gene>
    <name evidence="10" type="ORF">EOI86_00945</name>
</gene>
<accession>A0A3S2WAG1</accession>
<comment type="subcellular location">
    <subcellularLocation>
        <location evidence="8">Cell inner membrane</location>
        <topology evidence="8">Multi-pass membrane protein</topology>
    </subcellularLocation>
    <subcellularLocation>
        <location evidence="1">Cell membrane</location>
        <topology evidence="1">Multi-pass membrane protein</topology>
    </subcellularLocation>
</comment>
<feature type="transmembrane region" description="Helical" evidence="8">
    <location>
        <begin position="42"/>
        <end position="63"/>
    </location>
</feature>
<feature type="transmembrane region" description="Helical" evidence="8">
    <location>
        <begin position="333"/>
        <end position="353"/>
    </location>
</feature>
<feature type="transmembrane region" description="Helical" evidence="8">
    <location>
        <begin position="164"/>
        <end position="182"/>
    </location>
</feature>
<comment type="caution">
    <text evidence="10">The sequence shown here is derived from an EMBL/GenBank/DDBJ whole genome shotgun (WGS) entry which is preliminary data.</text>
</comment>
<feature type="domain" description="Major facilitator superfamily (MFS) profile" evidence="9">
    <location>
        <begin position="9"/>
        <end position="393"/>
    </location>
</feature>
<keyword evidence="4" id="KW-1003">Cell membrane</keyword>
<dbReference type="GO" id="GO:0005886">
    <property type="term" value="C:plasma membrane"/>
    <property type="evidence" value="ECO:0007669"/>
    <property type="project" value="UniProtKB-SubCell"/>
</dbReference>
<dbReference type="Proteomes" id="UP000287447">
    <property type="component" value="Unassembled WGS sequence"/>
</dbReference>
<reference evidence="11" key="1">
    <citation type="submission" date="2019-01" db="EMBL/GenBank/DDBJ databases">
        <title>Gri0909 isolated from a small marine red alga.</title>
        <authorList>
            <person name="Kim J."/>
            <person name="Jeong S.E."/>
            <person name="Jeon C.O."/>
        </authorList>
    </citation>
    <scope>NUCLEOTIDE SEQUENCE [LARGE SCALE GENOMIC DNA]</scope>
    <source>
        <strain evidence="11">Gri0909</strain>
    </source>
</reference>
<dbReference type="AlphaFoldDB" id="A0A3S2WAG1"/>
<dbReference type="PANTHER" id="PTHR43124:SF3">
    <property type="entry name" value="CHLORAMPHENICOL EFFLUX PUMP RV0191"/>
    <property type="match status" value="1"/>
</dbReference>
<keyword evidence="7 8" id="KW-0472">Membrane</keyword>
<evidence type="ECO:0000256" key="6">
    <source>
        <dbReference type="ARBA" id="ARBA00022989"/>
    </source>
</evidence>
<feature type="transmembrane region" description="Helical" evidence="8">
    <location>
        <begin position="275"/>
        <end position="296"/>
    </location>
</feature>
<dbReference type="OrthoDB" id="9800416at2"/>
<feature type="transmembrane region" description="Helical" evidence="8">
    <location>
        <begin position="240"/>
        <end position="263"/>
    </location>
</feature>
<dbReference type="InterPro" id="IPR005829">
    <property type="entry name" value="Sugar_transporter_CS"/>
</dbReference>
<evidence type="ECO:0000256" key="5">
    <source>
        <dbReference type="ARBA" id="ARBA00022692"/>
    </source>
</evidence>
<feature type="transmembrane region" description="Helical" evidence="8">
    <location>
        <begin position="302"/>
        <end position="321"/>
    </location>
</feature>
<evidence type="ECO:0000313" key="11">
    <source>
        <dbReference type="Proteomes" id="UP000287447"/>
    </source>
</evidence>
<evidence type="ECO:0000256" key="4">
    <source>
        <dbReference type="ARBA" id="ARBA00022475"/>
    </source>
</evidence>
<dbReference type="Pfam" id="PF07690">
    <property type="entry name" value="MFS_1"/>
    <property type="match status" value="1"/>
</dbReference>
<dbReference type="InterPro" id="IPR004812">
    <property type="entry name" value="Efflux_drug-R_Bcr/CmlA"/>
</dbReference>
<feature type="transmembrane region" description="Helical" evidence="8">
    <location>
        <begin position="365"/>
        <end position="387"/>
    </location>
</feature>
<sequence>MSAYRSAPHLATLVLLAALSPLSINMFLPSLAKIAVDLRTDYALASLSVSGYLAVTALVQLIAGPLSDRVGRRPVLIGTLSIFAFASLICAFADNIAVFLAFRMLQGGAVAGYALSMAIVRDTRPEREAAGLLGYIAMSMAVAPMMGPVLGGVLDTAFGWRTTFHLYAALGLGLLVLVWFDLGETRARQMTDGDGAAPRVRVLLADARFWGYALCSAFSVGAFYIFVSGVPLVAKAVFDVSTATVGMFVGSITAGFATGSFIAGRLAPKVRPTTMMLAGRAIACAGLSAGLVLVFFDVLTPLTYFGSTIFAGLGNGITMPSSNAGVVSVQPRLSGSAAGLSGAFMVGCGAVLTSLTGGLLTEENAAPMLLGLMLSAAVIGLLSAAWVRFLGGD</sequence>
<evidence type="ECO:0000256" key="8">
    <source>
        <dbReference type="RuleBase" id="RU365088"/>
    </source>
</evidence>
<keyword evidence="3 8" id="KW-0813">Transport</keyword>
<dbReference type="InterPro" id="IPR011701">
    <property type="entry name" value="MFS"/>
</dbReference>
<feature type="transmembrane region" description="Helical" evidence="8">
    <location>
        <begin position="209"/>
        <end position="234"/>
    </location>
</feature>
<evidence type="ECO:0000313" key="10">
    <source>
        <dbReference type="EMBL" id="RVU37901.1"/>
    </source>
</evidence>
<dbReference type="PANTHER" id="PTHR43124">
    <property type="entry name" value="PURINE EFFLUX PUMP PBUE"/>
    <property type="match status" value="1"/>
</dbReference>
<dbReference type="GO" id="GO:1990961">
    <property type="term" value="P:xenobiotic detoxification by transmembrane export across the plasma membrane"/>
    <property type="evidence" value="ECO:0007669"/>
    <property type="project" value="InterPro"/>
</dbReference>
<evidence type="ECO:0000256" key="1">
    <source>
        <dbReference type="ARBA" id="ARBA00004651"/>
    </source>
</evidence>
<dbReference type="SUPFAM" id="SSF103473">
    <property type="entry name" value="MFS general substrate transporter"/>
    <property type="match status" value="1"/>
</dbReference>
<dbReference type="InterPro" id="IPR036259">
    <property type="entry name" value="MFS_trans_sf"/>
</dbReference>
<dbReference type="InterPro" id="IPR050189">
    <property type="entry name" value="MFS_Efflux_Transporters"/>
</dbReference>
<dbReference type="RefSeq" id="WP_127763274.1">
    <property type="nucleotide sequence ID" value="NZ_SADE01000001.1"/>
</dbReference>
<dbReference type="GO" id="GO:0042910">
    <property type="term" value="F:xenobiotic transmembrane transporter activity"/>
    <property type="evidence" value="ECO:0007669"/>
    <property type="project" value="InterPro"/>
</dbReference>
<evidence type="ECO:0000256" key="7">
    <source>
        <dbReference type="ARBA" id="ARBA00023136"/>
    </source>
</evidence>
<dbReference type="PROSITE" id="PS00216">
    <property type="entry name" value="SUGAR_TRANSPORT_1"/>
    <property type="match status" value="1"/>
</dbReference>
<dbReference type="InterPro" id="IPR020846">
    <property type="entry name" value="MFS_dom"/>
</dbReference>
<evidence type="ECO:0000259" key="9">
    <source>
        <dbReference type="PROSITE" id="PS50850"/>
    </source>
</evidence>
<dbReference type="EMBL" id="SADE01000001">
    <property type="protein sequence ID" value="RVU37901.1"/>
    <property type="molecule type" value="Genomic_DNA"/>
</dbReference>
<dbReference type="Gene3D" id="1.20.1720.10">
    <property type="entry name" value="Multidrug resistance protein D"/>
    <property type="match status" value="1"/>
</dbReference>
<name>A0A3S2WAG1_9PROT</name>
<dbReference type="PROSITE" id="PS50850">
    <property type="entry name" value="MFS"/>
    <property type="match status" value="1"/>
</dbReference>
<proteinExistence type="inferred from homology"/>
<keyword evidence="11" id="KW-1185">Reference proteome</keyword>
<keyword evidence="8" id="KW-0997">Cell inner membrane</keyword>
<evidence type="ECO:0000256" key="3">
    <source>
        <dbReference type="ARBA" id="ARBA00022448"/>
    </source>
</evidence>
<dbReference type="NCBIfam" id="TIGR00710">
    <property type="entry name" value="efflux_Bcr_CflA"/>
    <property type="match status" value="1"/>
</dbReference>
<comment type="similarity">
    <text evidence="2 8">Belongs to the major facilitator superfamily. Bcr/CmlA family.</text>
</comment>
<evidence type="ECO:0000256" key="2">
    <source>
        <dbReference type="ARBA" id="ARBA00006236"/>
    </source>
</evidence>
<feature type="transmembrane region" description="Helical" evidence="8">
    <location>
        <begin position="132"/>
        <end position="152"/>
    </location>
</feature>